<dbReference type="InterPro" id="IPR050410">
    <property type="entry name" value="CCR4/nocturin_mRNA_transcr"/>
</dbReference>
<keyword evidence="4" id="KW-1185">Reference proteome</keyword>
<dbReference type="Pfam" id="PF03372">
    <property type="entry name" value="Exo_endo_phos"/>
    <property type="match status" value="1"/>
</dbReference>
<dbReference type="PANTHER" id="PTHR12121">
    <property type="entry name" value="CARBON CATABOLITE REPRESSOR PROTEIN 4"/>
    <property type="match status" value="1"/>
</dbReference>
<reference evidence="3 4" key="1">
    <citation type="journal article" date="2014" name="PLoS ONE">
        <title>Global Analysis of Gene Expression Profiles in Physic Nut (Jatropha curcas L.) Seedlings Exposed to Salt Stress.</title>
        <authorList>
            <person name="Zhang L."/>
            <person name="Zhang C."/>
            <person name="Wu P."/>
            <person name="Chen Y."/>
            <person name="Li M."/>
            <person name="Jiang H."/>
            <person name="Wu G."/>
        </authorList>
    </citation>
    <scope>NUCLEOTIDE SEQUENCE [LARGE SCALE GENOMIC DNA]</scope>
    <source>
        <strain evidence="4">cv. GZQX0401</strain>
        <tissue evidence="3">Young leaves</tissue>
    </source>
</reference>
<evidence type="ECO:0000259" key="2">
    <source>
        <dbReference type="Pfam" id="PF03372"/>
    </source>
</evidence>
<dbReference type="Gene3D" id="3.60.10.10">
    <property type="entry name" value="Endonuclease/exonuclease/phosphatase"/>
    <property type="match status" value="2"/>
</dbReference>
<accession>A0A067KPB7</accession>
<dbReference type="InterPro" id="IPR005135">
    <property type="entry name" value="Endo/exonuclease/phosphatase"/>
</dbReference>
<dbReference type="InterPro" id="IPR036691">
    <property type="entry name" value="Endo/exonu/phosph_ase_sf"/>
</dbReference>
<evidence type="ECO:0000313" key="4">
    <source>
        <dbReference type="Proteomes" id="UP000027138"/>
    </source>
</evidence>
<dbReference type="OrthoDB" id="428734at2759"/>
<gene>
    <name evidence="3" type="ORF">JCGZ_07205</name>
</gene>
<dbReference type="SUPFAM" id="SSF56219">
    <property type="entry name" value="DNase I-like"/>
    <property type="match status" value="1"/>
</dbReference>
<protein>
    <recommendedName>
        <fullName evidence="2">Endonuclease/exonuclease/phosphatase domain-containing protein</fullName>
    </recommendedName>
</protein>
<dbReference type="EMBL" id="KK914539">
    <property type="protein sequence ID" value="KDP33634.1"/>
    <property type="molecule type" value="Genomic_DNA"/>
</dbReference>
<feature type="region of interest" description="Disordered" evidence="1">
    <location>
        <begin position="25"/>
        <end position="45"/>
    </location>
</feature>
<dbReference type="AlphaFoldDB" id="A0A067KPB7"/>
<dbReference type="GO" id="GO:0000175">
    <property type="term" value="F:3'-5'-RNA exonuclease activity"/>
    <property type="evidence" value="ECO:0007669"/>
    <property type="project" value="TreeGrafter"/>
</dbReference>
<feature type="domain" description="Endonuclease/exonuclease/phosphatase" evidence="2">
    <location>
        <begin position="198"/>
        <end position="396"/>
    </location>
</feature>
<sequence>MKRSATPLHFLAAAATDTTIMSSRPYRGGRKQWGRGFSDRPYDGGRDQQIVTGDSHFRSVREANLGIRQAGGRGFNPRWQSYDQSRQLPRSPHCNANQQFRQPPPFIQNQTNQFRQSPRIDQNQAFRPRLPKPLDYRDWEYAKTAPPSDSEKFIVLSYNILADYLAINHRSKLYFHIPRRMLDWEWRKRSILFELGLWSADIMCFQEVDRFQDLEEELKLRGYCGIWKMRTGNAVDGCAIFWRTSRFKLLYEESIEFNKLGLRDNVAQICVLEKLTSKNCTENSSSLSTSSAGSDKVVMCNIHVLYNPRRGEIKLGQVRTLLDRAYAVSKMWNAPVVICGDFNCTPKSPLYNFISEQKLDLTGIDRDKVSGQASAEIRAPRPFNSNHNPNPNTRIDSSYNSIQAPLVVNNKLEDSLSVIQKQNDLGKSEEIILSSDNHLPDASDMSCTVQQCGSVNSGMCLKKTKETQQDVIGSCKEDTESTISVLADSFDKNLAISHTENKLSVDQPDEKIHMLSVTVTSHPEDAYPDENEMGQKSSPSLSNEGCLTEHSHADIYIENKSTDFGNHVHSVEVSSVESFRYLSSQPVVVHDNTDLSVPCHTNMSSVFTSDCEGDKKLEDASSQELNDFQLASGIIGEDQNKFLSRLHDAEDSLLLAFGQNQSKQSFLVNSQNEFPFDLNGSVLHSPSNEVLDDISLDLDSEAATVDKTMYDPSLWTPVEIATATGSIDNICLEHPLKLKSAYTEVQDCSGTRDPNGEPLVTSYNRCFFGTVDYIWFSEGLQTNRVLAPIPKHAMQWTPGFPTKKWGSDHIALASELAFTKDTTDNSIEVQ</sequence>
<dbReference type="FunFam" id="3.60.10.10:FF:000086">
    <property type="entry name" value="Carbon catabolite repressor protein 4 homolog 6"/>
    <property type="match status" value="1"/>
</dbReference>
<evidence type="ECO:0000256" key="1">
    <source>
        <dbReference type="SAM" id="MobiDB-lite"/>
    </source>
</evidence>
<dbReference type="KEGG" id="jcu:105637682"/>
<evidence type="ECO:0000313" key="3">
    <source>
        <dbReference type="EMBL" id="KDP33634.1"/>
    </source>
</evidence>
<organism evidence="3 4">
    <name type="scientific">Jatropha curcas</name>
    <name type="common">Barbados nut</name>
    <dbReference type="NCBI Taxonomy" id="180498"/>
    <lineage>
        <taxon>Eukaryota</taxon>
        <taxon>Viridiplantae</taxon>
        <taxon>Streptophyta</taxon>
        <taxon>Embryophyta</taxon>
        <taxon>Tracheophyta</taxon>
        <taxon>Spermatophyta</taxon>
        <taxon>Magnoliopsida</taxon>
        <taxon>eudicotyledons</taxon>
        <taxon>Gunneridae</taxon>
        <taxon>Pentapetalae</taxon>
        <taxon>rosids</taxon>
        <taxon>fabids</taxon>
        <taxon>Malpighiales</taxon>
        <taxon>Euphorbiaceae</taxon>
        <taxon>Crotonoideae</taxon>
        <taxon>Jatropheae</taxon>
        <taxon>Jatropha</taxon>
    </lineage>
</organism>
<dbReference type="Proteomes" id="UP000027138">
    <property type="component" value="Unassembled WGS sequence"/>
</dbReference>
<proteinExistence type="predicted"/>
<dbReference type="PANTHER" id="PTHR12121:SF85">
    <property type="entry name" value="CARBON CATABOLITE REPRESSOR PROTEIN 4 HOMOLOG 6"/>
    <property type="match status" value="1"/>
</dbReference>
<name>A0A067KPB7_JATCU</name>